<proteinExistence type="predicted"/>
<name>A0AAV7RES6_PLEWA</name>
<gene>
    <name evidence="2" type="ORF">NDU88_003131</name>
</gene>
<evidence type="ECO:0000256" key="1">
    <source>
        <dbReference type="SAM" id="MobiDB-lite"/>
    </source>
</evidence>
<dbReference type="Proteomes" id="UP001066276">
    <property type="component" value="Chromosome 5"/>
</dbReference>
<evidence type="ECO:0000313" key="3">
    <source>
        <dbReference type="Proteomes" id="UP001066276"/>
    </source>
</evidence>
<feature type="region of interest" description="Disordered" evidence="1">
    <location>
        <begin position="1"/>
        <end position="37"/>
    </location>
</feature>
<dbReference type="EMBL" id="JANPWB010000009">
    <property type="protein sequence ID" value="KAJ1150337.1"/>
    <property type="molecule type" value="Genomic_DNA"/>
</dbReference>
<keyword evidence="3" id="KW-1185">Reference proteome</keyword>
<reference evidence="2" key="1">
    <citation type="journal article" date="2022" name="bioRxiv">
        <title>Sequencing and chromosome-scale assembly of the giantPleurodeles waltlgenome.</title>
        <authorList>
            <person name="Brown T."/>
            <person name="Elewa A."/>
            <person name="Iarovenko S."/>
            <person name="Subramanian E."/>
            <person name="Araus A.J."/>
            <person name="Petzold A."/>
            <person name="Susuki M."/>
            <person name="Suzuki K.-i.T."/>
            <person name="Hayashi T."/>
            <person name="Toyoda A."/>
            <person name="Oliveira C."/>
            <person name="Osipova E."/>
            <person name="Leigh N.D."/>
            <person name="Simon A."/>
            <person name="Yun M.H."/>
        </authorList>
    </citation>
    <scope>NUCLEOTIDE SEQUENCE</scope>
    <source>
        <strain evidence="2">20211129_DDA</strain>
        <tissue evidence="2">Liver</tissue>
    </source>
</reference>
<dbReference type="AlphaFoldDB" id="A0AAV7RES6"/>
<comment type="caution">
    <text evidence="2">The sequence shown here is derived from an EMBL/GenBank/DDBJ whole genome shotgun (WGS) entry which is preliminary data.</text>
</comment>
<organism evidence="2 3">
    <name type="scientific">Pleurodeles waltl</name>
    <name type="common">Iberian ribbed newt</name>
    <dbReference type="NCBI Taxonomy" id="8319"/>
    <lineage>
        <taxon>Eukaryota</taxon>
        <taxon>Metazoa</taxon>
        <taxon>Chordata</taxon>
        <taxon>Craniata</taxon>
        <taxon>Vertebrata</taxon>
        <taxon>Euteleostomi</taxon>
        <taxon>Amphibia</taxon>
        <taxon>Batrachia</taxon>
        <taxon>Caudata</taxon>
        <taxon>Salamandroidea</taxon>
        <taxon>Salamandridae</taxon>
        <taxon>Pleurodelinae</taxon>
        <taxon>Pleurodeles</taxon>
    </lineage>
</organism>
<feature type="compositionally biased region" description="Basic and acidic residues" evidence="1">
    <location>
        <begin position="1"/>
        <end position="17"/>
    </location>
</feature>
<protein>
    <submittedName>
        <fullName evidence="2">Uncharacterized protein</fullName>
    </submittedName>
</protein>
<accession>A0AAV7RES6</accession>
<evidence type="ECO:0000313" key="2">
    <source>
        <dbReference type="EMBL" id="KAJ1150337.1"/>
    </source>
</evidence>
<sequence length="108" mass="11829">MQQTKLDKYSLLRDEQGKPTIADTGEGTAQSQEDDETRTLQDALVTIQGVKEALELKLDSVSTELTLVHADLHSMSDQVKDTEVSLASIQAETAFLQTQVKGMCATME</sequence>